<protein>
    <recommendedName>
        <fullName evidence="2">Multifunctional methyltransferase subunit TRM112-like protein</fullName>
    </recommendedName>
    <alternativeName>
        <fullName evidence="3">tRNA methyltransferase 112 homolog</fullName>
    </alternativeName>
</protein>
<proteinExistence type="inferred from homology"/>
<dbReference type="InterPro" id="IPR005651">
    <property type="entry name" value="Trm112-like"/>
</dbReference>
<accession>A0AAW0WUF3</accession>
<keyword evidence="4" id="KW-0812">Transmembrane</keyword>
<dbReference type="GO" id="GO:0030488">
    <property type="term" value="P:tRNA methylation"/>
    <property type="evidence" value="ECO:0007669"/>
    <property type="project" value="TreeGrafter"/>
</dbReference>
<dbReference type="GO" id="GO:0070476">
    <property type="term" value="P:rRNA (guanine-N7)-methylation"/>
    <property type="evidence" value="ECO:0007669"/>
    <property type="project" value="TreeGrafter"/>
</dbReference>
<dbReference type="Proteomes" id="UP001445076">
    <property type="component" value="Unassembled WGS sequence"/>
</dbReference>
<sequence>SLKPNKHRNYEVYLLCLSSVIHYYFHTAAVTVLVVALKFHTIFLTIIKRMKLITHNMLTSKGMKNVIEGFPLKIQAEEVRNVDIEFDREFISRMVPKLDWNALIFAAQCVGHQEDLPEILPEGYENDDDLLKKLHHILLEVEVINGCLECPETKRKFPISNGIPNMLLNEDEV</sequence>
<dbReference type="AlphaFoldDB" id="A0AAW0WUF3"/>
<dbReference type="InterPro" id="IPR039127">
    <property type="entry name" value="Trm112"/>
</dbReference>
<feature type="non-terminal residue" evidence="5">
    <location>
        <position position="1"/>
    </location>
</feature>
<dbReference type="PANTHER" id="PTHR12773:SF0">
    <property type="entry name" value="MULTIFUNCTIONAL METHYLTRANSFERASE SUBUNIT TRM112-LIKE PROTEIN"/>
    <property type="match status" value="1"/>
</dbReference>
<dbReference type="SUPFAM" id="SSF158997">
    <property type="entry name" value="Trm112p-like"/>
    <property type="match status" value="1"/>
</dbReference>
<feature type="transmembrane region" description="Helical" evidence="4">
    <location>
        <begin position="23"/>
        <end position="47"/>
    </location>
</feature>
<evidence type="ECO:0000256" key="3">
    <source>
        <dbReference type="ARBA" id="ARBA00030516"/>
    </source>
</evidence>
<evidence type="ECO:0000313" key="6">
    <source>
        <dbReference type="Proteomes" id="UP001445076"/>
    </source>
</evidence>
<keyword evidence="6" id="KW-1185">Reference proteome</keyword>
<gene>
    <name evidence="5" type="ORF">OTU49_005165</name>
</gene>
<dbReference type="PANTHER" id="PTHR12773">
    <property type="entry name" value="UPF0315 PROTEIN-RELATED"/>
    <property type="match status" value="1"/>
</dbReference>
<comment type="similarity">
    <text evidence="1">Belongs to the TRM112 family.</text>
</comment>
<dbReference type="EMBL" id="JARKIK010000045">
    <property type="protein sequence ID" value="KAK8736003.1"/>
    <property type="molecule type" value="Genomic_DNA"/>
</dbReference>
<keyword evidence="4" id="KW-1133">Transmembrane helix</keyword>
<comment type="caution">
    <text evidence="5">The sequence shown here is derived from an EMBL/GenBank/DDBJ whole genome shotgun (WGS) entry which is preliminary data.</text>
</comment>
<reference evidence="5 6" key="1">
    <citation type="journal article" date="2024" name="BMC Genomics">
        <title>Genome assembly of redclaw crayfish (Cherax quadricarinatus) provides insights into its immune adaptation and hypoxia tolerance.</title>
        <authorList>
            <person name="Liu Z."/>
            <person name="Zheng J."/>
            <person name="Li H."/>
            <person name="Fang K."/>
            <person name="Wang S."/>
            <person name="He J."/>
            <person name="Zhou D."/>
            <person name="Weng S."/>
            <person name="Chi M."/>
            <person name="Gu Z."/>
            <person name="He J."/>
            <person name="Li F."/>
            <person name="Wang M."/>
        </authorList>
    </citation>
    <scope>NUCLEOTIDE SEQUENCE [LARGE SCALE GENOMIC DNA]</scope>
    <source>
        <strain evidence="5">ZL_2023a</strain>
    </source>
</reference>
<evidence type="ECO:0000256" key="4">
    <source>
        <dbReference type="SAM" id="Phobius"/>
    </source>
</evidence>
<keyword evidence="4" id="KW-0472">Membrane</keyword>
<name>A0AAW0WUF3_CHEQU</name>
<dbReference type="Gene3D" id="2.20.25.10">
    <property type="match status" value="1"/>
</dbReference>
<dbReference type="Pfam" id="PF03966">
    <property type="entry name" value="Trm112p"/>
    <property type="match status" value="1"/>
</dbReference>
<evidence type="ECO:0000256" key="1">
    <source>
        <dbReference type="ARBA" id="ARBA00007980"/>
    </source>
</evidence>
<evidence type="ECO:0000313" key="5">
    <source>
        <dbReference type="EMBL" id="KAK8736003.1"/>
    </source>
</evidence>
<evidence type="ECO:0000256" key="2">
    <source>
        <dbReference type="ARBA" id="ARBA00019989"/>
    </source>
</evidence>
<dbReference type="GO" id="GO:0046982">
    <property type="term" value="F:protein heterodimerization activity"/>
    <property type="evidence" value="ECO:0007669"/>
    <property type="project" value="InterPro"/>
</dbReference>
<organism evidence="5 6">
    <name type="scientific">Cherax quadricarinatus</name>
    <name type="common">Australian red claw crayfish</name>
    <dbReference type="NCBI Taxonomy" id="27406"/>
    <lineage>
        <taxon>Eukaryota</taxon>
        <taxon>Metazoa</taxon>
        <taxon>Ecdysozoa</taxon>
        <taxon>Arthropoda</taxon>
        <taxon>Crustacea</taxon>
        <taxon>Multicrustacea</taxon>
        <taxon>Malacostraca</taxon>
        <taxon>Eumalacostraca</taxon>
        <taxon>Eucarida</taxon>
        <taxon>Decapoda</taxon>
        <taxon>Pleocyemata</taxon>
        <taxon>Astacidea</taxon>
        <taxon>Parastacoidea</taxon>
        <taxon>Parastacidae</taxon>
        <taxon>Cherax</taxon>
    </lineage>
</organism>
<dbReference type="CDD" id="cd21089">
    <property type="entry name" value="Trm112-like"/>
    <property type="match status" value="1"/>
</dbReference>